<feature type="region of interest" description="Disordered" evidence="1">
    <location>
        <begin position="1"/>
        <end position="122"/>
    </location>
</feature>
<evidence type="ECO:0000313" key="2">
    <source>
        <dbReference type="EMBL" id="MFD1646151.1"/>
    </source>
</evidence>
<dbReference type="AlphaFoldDB" id="A0ABD6DJC7"/>
<feature type="compositionally biased region" description="Basic and acidic residues" evidence="1">
    <location>
        <begin position="46"/>
        <end position="59"/>
    </location>
</feature>
<evidence type="ECO:0000313" key="3">
    <source>
        <dbReference type="Proteomes" id="UP001597034"/>
    </source>
</evidence>
<dbReference type="RefSeq" id="WP_256398327.1">
    <property type="nucleotide sequence ID" value="NZ_JANHJR010000001.1"/>
</dbReference>
<gene>
    <name evidence="2" type="ORF">ACFSBL_10700</name>
</gene>
<feature type="compositionally biased region" description="Basic and acidic residues" evidence="1">
    <location>
        <begin position="1"/>
        <end position="13"/>
    </location>
</feature>
<dbReference type="Pfam" id="PF25951">
    <property type="entry name" value="DUF7989"/>
    <property type="match status" value="1"/>
</dbReference>
<keyword evidence="3" id="KW-1185">Reference proteome</keyword>
<feature type="compositionally biased region" description="Acidic residues" evidence="1">
    <location>
        <begin position="60"/>
        <end position="87"/>
    </location>
</feature>
<sequence length="122" mass="13673">MTERTTDRPRPTENRTTMAHVSHTNPQTGESMGQVFEHGVTVVADGGRDPAREDERAEPFDAEPEEDDPSESTDATDEDESADETESTDDRDVMADVRHRTTDDAANRVFERGGEYSERDEN</sequence>
<protein>
    <submittedName>
        <fullName evidence="2">DNA polymerase V family protein</fullName>
    </submittedName>
</protein>
<evidence type="ECO:0000256" key="1">
    <source>
        <dbReference type="SAM" id="MobiDB-lite"/>
    </source>
</evidence>
<feature type="compositionally biased region" description="Polar residues" evidence="1">
    <location>
        <begin position="22"/>
        <end position="31"/>
    </location>
</feature>
<dbReference type="InterPro" id="IPR058742">
    <property type="entry name" value="DUF7989"/>
</dbReference>
<proteinExistence type="predicted"/>
<reference evidence="2 3" key="1">
    <citation type="journal article" date="2019" name="Int. J. Syst. Evol. Microbiol.">
        <title>The Global Catalogue of Microorganisms (GCM) 10K type strain sequencing project: providing services to taxonomists for standard genome sequencing and annotation.</title>
        <authorList>
            <consortium name="The Broad Institute Genomics Platform"/>
            <consortium name="The Broad Institute Genome Sequencing Center for Infectious Disease"/>
            <person name="Wu L."/>
            <person name="Ma J."/>
        </authorList>
    </citation>
    <scope>NUCLEOTIDE SEQUENCE [LARGE SCALE GENOMIC DNA]</scope>
    <source>
        <strain evidence="2 3">CGMCC 1.10390</strain>
    </source>
</reference>
<dbReference type="Proteomes" id="UP001597034">
    <property type="component" value="Unassembled WGS sequence"/>
</dbReference>
<accession>A0ABD6DJC7</accession>
<organism evidence="2 3">
    <name type="scientific">Haloarchaeobius litoreus</name>
    <dbReference type="NCBI Taxonomy" id="755306"/>
    <lineage>
        <taxon>Archaea</taxon>
        <taxon>Methanobacteriati</taxon>
        <taxon>Methanobacteriota</taxon>
        <taxon>Stenosarchaea group</taxon>
        <taxon>Halobacteria</taxon>
        <taxon>Halobacteriales</taxon>
        <taxon>Halorubellaceae</taxon>
        <taxon>Haloarchaeobius</taxon>
    </lineage>
</organism>
<name>A0ABD6DJC7_9EURY</name>
<dbReference type="EMBL" id="JBHUDO010000002">
    <property type="protein sequence ID" value="MFD1646151.1"/>
    <property type="molecule type" value="Genomic_DNA"/>
</dbReference>
<feature type="compositionally biased region" description="Basic and acidic residues" evidence="1">
    <location>
        <begin position="88"/>
        <end position="122"/>
    </location>
</feature>
<comment type="caution">
    <text evidence="2">The sequence shown here is derived from an EMBL/GenBank/DDBJ whole genome shotgun (WGS) entry which is preliminary data.</text>
</comment>